<protein>
    <recommendedName>
        <fullName evidence="1">DUF2241 domain-containing protein</fullName>
    </recommendedName>
</protein>
<evidence type="ECO:0000313" key="2">
    <source>
        <dbReference type="EMBL" id="RBW55551.1"/>
    </source>
</evidence>
<reference evidence="2 3" key="1">
    <citation type="submission" date="2018-07" db="EMBL/GenBank/DDBJ databases">
        <title>Modular assembly of carbohydrate-degrading microbial communities in the ocean.</title>
        <authorList>
            <person name="Enke T.N."/>
            <person name="Datta M.S."/>
            <person name="Schwartzman J.A."/>
            <person name="Cermak N."/>
            <person name="Schmitz D.A."/>
            <person name="Barrere J."/>
            <person name="Cordero O.X."/>
        </authorList>
    </citation>
    <scope>NUCLEOTIDE SEQUENCE [LARGE SCALE GENOMIC DNA]</scope>
    <source>
        <strain evidence="2 3">C3M10</strain>
    </source>
</reference>
<sequence>MQKISETAHDMISGMTPTLIAGDFVFATTQDTDLAAALIPQALATFKEAEGLSLILPLDVARSHALSIDDPMRCITLNVYSSLTGVGLTAAVSAALGAQNIPCNMVAAHHHDHVFVPASACTQAMAILTALQDQAKHP</sequence>
<dbReference type="Proteomes" id="UP000252706">
    <property type="component" value="Unassembled WGS sequence"/>
</dbReference>
<proteinExistence type="predicted"/>
<dbReference type="PANTHER" id="PTHR39199">
    <property type="entry name" value="BLR5128 PROTEIN"/>
    <property type="match status" value="1"/>
</dbReference>
<dbReference type="AlphaFoldDB" id="A0A366X2K5"/>
<evidence type="ECO:0000259" key="1">
    <source>
        <dbReference type="Pfam" id="PF10000"/>
    </source>
</evidence>
<evidence type="ECO:0000313" key="3">
    <source>
        <dbReference type="Proteomes" id="UP000252706"/>
    </source>
</evidence>
<organism evidence="2 3">
    <name type="scientific">Phaeobacter gallaeciensis</name>
    <dbReference type="NCBI Taxonomy" id="60890"/>
    <lineage>
        <taxon>Bacteria</taxon>
        <taxon>Pseudomonadati</taxon>
        <taxon>Pseudomonadota</taxon>
        <taxon>Alphaproteobacteria</taxon>
        <taxon>Rhodobacterales</taxon>
        <taxon>Roseobacteraceae</taxon>
        <taxon>Phaeobacter</taxon>
    </lineage>
</organism>
<dbReference type="Pfam" id="PF10000">
    <property type="entry name" value="ACT_3"/>
    <property type="match status" value="1"/>
</dbReference>
<name>A0A366X2K5_9RHOB</name>
<dbReference type="PANTHER" id="PTHR39199:SF1">
    <property type="entry name" value="BLR5128 PROTEIN"/>
    <property type="match status" value="1"/>
</dbReference>
<feature type="domain" description="DUF2241" evidence="1">
    <location>
        <begin position="10"/>
        <end position="73"/>
    </location>
</feature>
<gene>
    <name evidence="2" type="ORF">DS909_10610</name>
</gene>
<accession>A0A366X2K5</accession>
<dbReference type="SUPFAM" id="SSF55021">
    <property type="entry name" value="ACT-like"/>
    <property type="match status" value="2"/>
</dbReference>
<dbReference type="InterPro" id="IPR018717">
    <property type="entry name" value="DUF2241"/>
</dbReference>
<comment type="caution">
    <text evidence="2">The sequence shown here is derived from an EMBL/GenBank/DDBJ whole genome shotgun (WGS) entry which is preliminary data.</text>
</comment>
<dbReference type="OrthoDB" id="517867at2"/>
<dbReference type="RefSeq" id="WP_113823423.1">
    <property type="nucleotide sequence ID" value="NZ_QOCE01000029.1"/>
</dbReference>
<dbReference type="InterPro" id="IPR045865">
    <property type="entry name" value="ACT-like_dom_sf"/>
</dbReference>
<dbReference type="EMBL" id="QOCE01000029">
    <property type="protein sequence ID" value="RBW55551.1"/>
    <property type="molecule type" value="Genomic_DNA"/>
</dbReference>
<dbReference type="Gene3D" id="3.30.2130.10">
    <property type="entry name" value="VC0802-like"/>
    <property type="match status" value="1"/>
</dbReference>